<dbReference type="EMBL" id="BLZR01000001">
    <property type="protein sequence ID" value="GFP74593.1"/>
    <property type="molecule type" value="Genomic_DNA"/>
</dbReference>
<dbReference type="SMART" id="SM00382">
    <property type="entry name" value="AAA"/>
    <property type="match status" value="1"/>
</dbReference>
<dbReference type="PROSITE" id="PS50893">
    <property type="entry name" value="ABC_TRANSPORTER_2"/>
    <property type="match status" value="1"/>
</dbReference>
<evidence type="ECO:0000256" key="4">
    <source>
        <dbReference type="ARBA" id="ARBA00022840"/>
    </source>
</evidence>
<dbReference type="PROSITE" id="PS00211">
    <property type="entry name" value="ABC_TRANSPORTER_1"/>
    <property type="match status" value="1"/>
</dbReference>
<dbReference type="GO" id="GO:0016887">
    <property type="term" value="F:ATP hydrolysis activity"/>
    <property type="evidence" value="ECO:0007669"/>
    <property type="project" value="InterPro"/>
</dbReference>
<keyword evidence="3" id="KW-0547">Nucleotide-binding</keyword>
<reference evidence="6 7" key="1">
    <citation type="submission" date="2020-07" db="EMBL/GenBank/DDBJ databases">
        <title>A new beta-1,3-glucan-decomposing anaerobic bacterium isolated from anoxic soil subjected to biological soil disinfestation.</title>
        <authorList>
            <person name="Ueki A."/>
            <person name="Tonouchi A."/>
        </authorList>
    </citation>
    <scope>NUCLEOTIDE SEQUENCE [LARGE SCALE GENOMIC DNA]</scope>
    <source>
        <strain evidence="6 7">TW1</strain>
    </source>
</reference>
<evidence type="ECO:0000256" key="2">
    <source>
        <dbReference type="ARBA" id="ARBA00022448"/>
    </source>
</evidence>
<dbReference type="InterPro" id="IPR003593">
    <property type="entry name" value="AAA+_ATPase"/>
</dbReference>
<dbReference type="PANTHER" id="PTHR43335">
    <property type="entry name" value="ABC TRANSPORTER, ATP-BINDING PROTEIN"/>
    <property type="match status" value="1"/>
</dbReference>
<dbReference type="SUPFAM" id="SSF52540">
    <property type="entry name" value="P-loop containing nucleoside triphosphate hydrolases"/>
    <property type="match status" value="1"/>
</dbReference>
<dbReference type="PANTHER" id="PTHR43335:SF4">
    <property type="entry name" value="ABC TRANSPORTER, ATP-BINDING PROTEIN"/>
    <property type="match status" value="1"/>
</dbReference>
<comment type="caution">
    <text evidence="6">The sequence shown here is derived from an EMBL/GenBank/DDBJ whole genome shotgun (WGS) entry which is preliminary data.</text>
</comment>
<sequence>MEKVLEVSGLTKIYNNGRGVKNISFQVAKGEIFGFLGPNGAGKTTVMKSIVGLNNFQSGEVRIMGFDLKNQFEEALRAVGSIIETADAYEYMSAYNNLKMVGRFYGGIKESDIDNILEVVKLKEHKNEKVSKFSLGMKQRLSLAMALLSEPDLVILDEPTNGLDIEGTVQMRNMIMELAKEKNMTFFISSHLIHEVELMCDKVAIIHNGELINNGVSMKDIKEKYKNLEDFYMNVVNGRDKVE</sequence>
<dbReference type="InterPro" id="IPR027417">
    <property type="entry name" value="P-loop_NTPase"/>
</dbReference>
<dbReference type="RefSeq" id="WP_183276146.1">
    <property type="nucleotide sequence ID" value="NZ_BLZR01000001.1"/>
</dbReference>
<keyword evidence="2" id="KW-0813">Transport</keyword>
<proteinExistence type="inferred from homology"/>
<feature type="domain" description="ABC transporter" evidence="5">
    <location>
        <begin position="5"/>
        <end position="233"/>
    </location>
</feature>
<name>A0A6V8SI95_9CLOT</name>
<dbReference type="GO" id="GO:0005524">
    <property type="term" value="F:ATP binding"/>
    <property type="evidence" value="ECO:0007669"/>
    <property type="project" value="UniProtKB-KW"/>
</dbReference>
<organism evidence="6 7">
    <name type="scientific">Clostridium fungisolvens</name>
    <dbReference type="NCBI Taxonomy" id="1604897"/>
    <lineage>
        <taxon>Bacteria</taxon>
        <taxon>Bacillati</taxon>
        <taxon>Bacillota</taxon>
        <taxon>Clostridia</taxon>
        <taxon>Eubacteriales</taxon>
        <taxon>Clostridiaceae</taxon>
        <taxon>Clostridium</taxon>
    </lineage>
</organism>
<evidence type="ECO:0000313" key="7">
    <source>
        <dbReference type="Proteomes" id="UP000580568"/>
    </source>
</evidence>
<evidence type="ECO:0000313" key="6">
    <source>
        <dbReference type="EMBL" id="GFP74593.1"/>
    </source>
</evidence>
<gene>
    <name evidence="6" type="ORF">bsdtw1_00648</name>
</gene>
<dbReference type="Proteomes" id="UP000580568">
    <property type="component" value="Unassembled WGS sequence"/>
</dbReference>
<dbReference type="Gene3D" id="3.40.50.300">
    <property type="entry name" value="P-loop containing nucleotide triphosphate hydrolases"/>
    <property type="match status" value="1"/>
</dbReference>
<dbReference type="Pfam" id="PF00005">
    <property type="entry name" value="ABC_tran"/>
    <property type="match status" value="1"/>
</dbReference>
<dbReference type="AlphaFoldDB" id="A0A6V8SI95"/>
<comment type="similarity">
    <text evidence="1">Belongs to the ABC transporter superfamily.</text>
</comment>
<keyword evidence="4 6" id="KW-0067">ATP-binding</keyword>
<accession>A0A6V8SI95</accession>
<protein>
    <submittedName>
        <fullName evidence="6">Bacitracin transport ATP-binding protein BcrA</fullName>
    </submittedName>
</protein>
<evidence type="ECO:0000259" key="5">
    <source>
        <dbReference type="PROSITE" id="PS50893"/>
    </source>
</evidence>
<dbReference type="InterPro" id="IPR003439">
    <property type="entry name" value="ABC_transporter-like_ATP-bd"/>
</dbReference>
<keyword evidence="7" id="KW-1185">Reference proteome</keyword>
<evidence type="ECO:0000256" key="3">
    <source>
        <dbReference type="ARBA" id="ARBA00022741"/>
    </source>
</evidence>
<evidence type="ECO:0000256" key="1">
    <source>
        <dbReference type="ARBA" id="ARBA00005417"/>
    </source>
</evidence>
<dbReference type="InterPro" id="IPR017871">
    <property type="entry name" value="ABC_transporter-like_CS"/>
</dbReference>